<evidence type="ECO:0000313" key="1">
    <source>
        <dbReference type="EMBL" id="KAI8525227.1"/>
    </source>
</evidence>
<name>A0ACC0LA64_RHOML</name>
<evidence type="ECO:0000313" key="2">
    <source>
        <dbReference type="Proteomes" id="UP001062846"/>
    </source>
</evidence>
<dbReference type="Proteomes" id="UP001062846">
    <property type="component" value="Chromosome 13"/>
</dbReference>
<sequence>MGVTKSIVMEAWISMGGGVEWEWLYVIGTGRFIAARAIGKQFLTDPLVVEAMAARDSLLFAMEMGLESVTIEGDSQQLVQLVQRRKEGHPGVGVLVADIMHILAGFSSAEVSFVRRSGNGVAHSIAQKAVRGLVSSTW</sequence>
<accession>A0ACC0LA64</accession>
<reference evidence="1" key="1">
    <citation type="submission" date="2022-02" db="EMBL/GenBank/DDBJ databases">
        <title>Plant Genome Project.</title>
        <authorList>
            <person name="Zhang R.-G."/>
        </authorList>
    </citation>
    <scope>NUCLEOTIDE SEQUENCE</scope>
    <source>
        <strain evidence="1">AT1</strain>
    </source>
</reference>
<protein>
    <submittedName>
        <fullName evidence="1">Uncharacterized protein</fullName>
    </submittedName>
</protein>
<gene>
    <name evidence="1" type="ORF">RHMOL_Rhmol13G0213400</name>
</gene>
<proteinExistence type="predicted"/>
<comment type="caution">
    <text evidence="1">The sequence shown here is derived from an EMBL/GenBank/DDBJ whole genome shotgun (WGS) entry which is preliminary data.</text>
</comment>
<keyword evidence="2" id="KW-1185">Reference proteome</keyword>
<organism evidence="1 2">
    <name type="scientific">Rhododendron molle</name>
    <name type="common">Chinese azalea</name>
    <name type="synonym">Azalea mollis</name>
    <dbReference type="NCBI Taxonomy" id="49168"/>
    <lineage>
        <taxon>Eukaryota</taxon>
        <taxon>Viridiplantae</taxon>
        <taxon>Streptophyta</taxon>
        <taxon>Embryophyta</taxon>
        <taxon>Tracheophyta</taxon>
        <taxon>Spermatophyta</taxon>
        <taxon>Magnoliopsida</taxon>
        <taxon>eudicotyledons</taxon>
        <taxon>Gunneridae</taxon>
        <taxon>Pentapetalae</taxon>
        <taxon>asterids</taxon>
        <taxon>Ericales</taxon>
        <taxon>Ericaceae</taxon>
        <taxon>Ericoideae</taxon>
        <taxon>Rhodoreae</taxon>
        <taxon>Rhododendron</taxon>
    </lineage>
</organism>
<dbReference type="EMBL" id="CM046400">
    <property type="protein sequence ID" value="KAI8525227.1"/>
    <property type="molecule type" value="Genomic_DNA"/>
</dbReference>